<proteinExistence type="predicted"/>
<sequence>MIDHLLCLSPWEVKFASREMVEGLDRLPVYPPGCKIREMVHWLATGPGRISHTDLMSLLAIGIDIHHMHLCDITWCMIEWFVYLLLDILELERQDWEQGSEKEPDDQRQVEGTTMAADTLFEGEALPAMMKNGVKDDTLGGCVVWATVAA</sequence>
<evidence type="ECO:0000313" key="1">
    <source>
        <dbReference type="EMBL" id="MED6212371.1"/>
    </source>
</evidence>
<name>A0ABU6YR37_9FABA</name>
<dbReference type="EMBL" id="JASCZI010242931">
    <property type="protein sequence ID" value="MED6212371.1"/>
    <property type="molecule type" value="Genomic_DNA"/>
</dbReference>
<comment type="caution">
    <text evidence="1">The sequence shown here is derived from an EMBL/GenBank/DDBJ whole genome shotgun (WGS) entry which is preliminary data.</text>
</comment>
<gene>
    <name evidence="1" type="ORF">PIB30_082610</name>
</gene>
<dbReference type="Proteomes" id="UP001341840">
    <property type="component" value="Unassembled WGS sequence"/>
</dbReference>
<accession>A0ABU6YR37</accession>
<evidence type="ECO:0000313" key="2">
    <source>
        <dbReference type="Proteomes" id="UP001341840"/>
    </source>
</evidence>
<keyword evidence="2" id="KW-1185">Reference proteome</keyword>
<organism evidence="1 2">
    <name type="scientific">Stylosanthes scabra</name>
    <dbReference type="NCBI Taxonomy" id="79078"/>
    <lineage>
        <taxon>Eukaryota</taxon>
        <taxon>Viridiplantae</taxon>
        <taxon>Streptophyta</taxon>
        <taxon>Embryophyta</taxon>
        <taxon>Tracheophyta</taxon>
        <taxon>Spermatophyta</taxon>
        <taxon>Magnoliopsida</taxon>
        <taxon>eudicotyledons</taxon>
        <taxon>Gunneridae</taxon>
        <taxon>Pentapetalae</taxon>
        <taxon>rosids</taxon>
        <taxon>fabids</taxon>
        <taxon>Fabales</taxon>
        <taxon>Fabaceae</taxon>
        <taxon>Papilionoideae</taxon>
        <taxon>50 kb inversion clade</taxon>
        <taxon>dalbergioids sensu lato</taxon>
        <taxon>Dalbergieae</taxon>
        <taxon>Pterocarpus clade</taxon>
        <taxon>Stylosanthes</taxon>
    </lineage>
</organism>
<reference evidence="1 2" key="1">
    <citation type="journal article" date="2023" name="Plants (Basel)">
        <title>Bridging the Gap: Combining Genomics and Transcriptomics Approaches to Understand Stylosanthes scabra, an Orphan Legume from the Brazilian Caatinga.</title>
        <authorList>
            <person name="Ferreira-Neto J.R.C."/>
            <person name="da Silva M.D."/>
            <person name="Binneck E."/>
            <person name="de Melo N.F."/>
            <person name="da Silva R.H."/>
            <person name="de Melo A.L.T.M."/>
            <person name="Pandolfi V."/>
            <person name="Bustamante F.O."/>
            <person name="Brasileiro-Vidal A.C."/>
            <person name="Benko-Iseppon A.M."/>
        </authorList>
    </citation>
    <scope>NUCLEOTIDE SEQUENCE [LARGE SCALE GENOMIC DNA]</scope>
    <source>
        <tissue evidence="1">Leaves</tissue>
    </source>
</reference>
<protein>
    <submittedName>
        <fullName evidence="1">Uncharacterized protein</fullName>
    </submittedName>
</protein>